<protein>
    <recommendedName>
        <fullName evidence="1">DUF397 domain-containing protein</fullName>
    </recommendedName>
</protein>
<dbReference type="InterPro" id="IPR007278">
    <property type="entry name" value="DUF397"/>
</dbReference>
<reference evidence="2" key="2">
    <citation type="submission" date="2020-09" db="EMBL/GenBank/DDBJ databases">
        <authorList>
            <person name="Sun Q."/>
            <person name="Ohkuma M."/>
        </authorList>
    </citation>
    <scope>NUCLEOTIDE SEQUENCE</scope>
    <source>
        <strain evidence="2">JCM 4059</strain>
    </source>
</reference>
<comment type="caution">
    <text evidence="2">The sequence shown here is derived from an EMBL/GenBank/DDBJ whole genome shotgun (WGS) entry which is preliminary data.</text>
</comment>
<evidence type="ECO:0000259" key="1">
    <source>
        <dbReference type="Pfam" id="PF04149"/>
    </source>
</evidence>
<dbReference type="Pfam" id="PF04149">
    <property type="entry name" value="DUF397"/>
    <property type="match status" value="1"/>
</dbReference>
<sequence>MSRLEWSKSSYSTGAQGSCLELARLDVRARVHLRESDDPAVVISTGPAALGSLLNAVRAGRLPTRGK</sequence>
<evidence type="ECO:0000313" key="2">
    <source>
        <dbReference type="EMBL" id="GHF48604.1"/>
    </source>
</evidence>
<name>A0A919EDE1_9ACTN</name>
<dbReference type="AlphaFoldDB" id="A0A919EDE1"/>
<dbReference type="RefSeq" id="WP_190130270.1">
    <property type="nucleotide sequence ID" value="NZ_BNBD01000005.1"/>
</dbReference>
<proteinExistence type="predicted"/>
<reference evidence="2" key="1">
    <citation type="journal article" date="2014" name="Int. J. Syst. Evol. Microbiol.">
        <title>Complete genome sequence of Corynebacterium casei LMG S-19264T (=DSM 44701T), isolated from a smear-ripened cheese.</title>
        <authorList>
            <consortium name="US DOE Joint Genome Institute (JGI-PGF)"/>
            <person name="Walter F."/>
            <person name="Albersmeier A."/>
            <person name="Kalinowski J."/>
            <person name="Ruckert C."/>
        </authorList>
    </citation>
    <scope>NUCLEOTIDE SEQUENCE</scope>
    <source>
        <strain evidence="2">JCM 4059</strain>
    </source>
</reference>
<keyword evidence="3" id="KW-1185">Reference proteome</keyword>
<feature type="domain" description="DUF397" evidence="1">
    <location>
        <begin position="4"/>
        <end position="58"/>
    </location>
</feature>
<evidence type="ECO:0000313" key="3">
    <source>
        <dbReference type="Proteomes" id="UP000638313"/>
    </source>
</evidence>
<dbReference type="Proteomes" id="UP000638313">
    <property type="component" value="Unassembled WGS sequence"/>
</dbReference>
<dbReference type="EMBL" id="BNBD01000005">
    <property type="protein sequence ID" value="GHF48604.1"/>
    <property type="molecule type" value="Genomic_DNA"/>
</dbReference>
<accession>A0A919EDE1</accession>
<gene>
    <name evidence="2" type="ORF">GCM10010218_32610</name>
</gene>
<organism evidence="2 3">
    <name type="scientific">Streptomyces mashuensis</name>
    <dbReference type="NCBI Taxonomy" id="33904"/>
    <lineage>
        <taxon>Bacteria</taxon>
        <taxon>Bacillati</taxon>
        <taxon>Actinomycetota</taxon>
        <taxon>Actinomycetes</taxon>
        <taxon>Kitasatosporales</taxon>
        <taxon>Streptomycetaceae</taxon>
        <taxon>Streptomyces</taxon>
    </lineage>
</organism>